<dbReference type="EMBL" id="REGN01004854">
    <property type="protein sequence ID" value="RNA15890.1"/>
    <property type="molecule type" value="Genomic_DNA"/>
</dbReference>
<keyword evidence="2" id="KW-1185">Reference proteome</keyword>
<protein>
    <submittedName>
        <fullName evidence="1">Uncharacterized protein</fullName>
    </submittedName>
</protein>
<gene>
    <name evidence="1" type="ORF">BpHYR1_044636</name>
</gene>
<evidence type="ECO:0000313" key="1">
    <source>
        <dbReference type="EMBL" id="RNA15890.1"/>
    </source>
</evidence>
<organism evidence="1 2">
    <name type="scientific">Brachionus plicatilis</name>
    <name type="common">Marine rotifer</name>
    <name type="synonym">Brachionus muelleri</name>
    <dbReference type="NCBI Taxonomy" id="10195"/>
    <lineage>
        <taxon>Eukaryota</taxon>
        <taxon>Metazoa</taxon>
        <taxon>Spiralia</taxon>
        <taxon>Gnathifera</taxon>
        <taxon>Rotifera</taxon>
        <taxon>Eurotatoria</taxon>
        <taxon>Monogononta</taxon>
        <taxon>Pseudotrocha</taxon>
        <taxon>Ploima</taxon>
        <taxon>Brachionidae</taxon>
        <taxon>Brachionus</taxon>
    </lineage>
</organism>
<accession>A0A3M7QWY5</accession>
<evidence type="ECO:0000313" key="2">
    <source>
        <dbReference type="Proteomes" id="UP000276133"/>
    </source>
</evidence>
<name>A0A3M7QWY5_BRAPC</name>
<dbReference type="AlphaFoldDB" id="A0A3M7QWY5"/>
<sequence>MSQFLSMYIFSIQYKESFNIFAWFKFDPSQSLSEYWYKPDLFIRHSFKSKSHLSHIDIYIIKIKKFKLQNKIKFTQLVIQKSKRHTLRLLKLNEIKAFTIFDSYSSQFINKRFSKRLSCSQKDVFFLSEVFATSFTRKYACLLDNL</sequence>
<dbReference type="Proteomes" id="UP000276133">
    <property type="component" value="Unassembled WGS sequence"/>
</dbReference>
<comment type="caution">
    <text evidence="1">The sequence shown here is derived from an EMBL/GenBank/DDBJ whole genome shotgun (WGS) entry which is preliminary data.</text>
</comment>
<reference evidence="1 2" key="1">
    <citation type="journal article" date="2018" name="Sci. Rep.">
        <title>Genomic signatures of local adaptation to the degree of environmental predictability in rotifers.</title>
        <authorList>
            <person name="Franch-Gras L."/>
            <person name="Hahn C."/>
            <person name="Garcia-Roger E.M."/>
            <person name="Carmona M.J."/>
            <person name="Serra M."/>
            <person name="Gomez A."/>
        </authorList>
    </citation>
    <scope>NUCLEOTIDE SEQUENCE [LARGE SCALE GENOMIC DNA]</scope>
    <source>
        <strain evidence="1">HYR1</strain>
    </source>
</reference>
<proteinExistence type="predicted"/>